<evidence type="ECO:0000313" key="1">
    <source>
        <dbReference type="EMBL" id="PIO29050.1"/>
    </source>
</evidence>
<dbReference type="EMBL" id="KV937390">
    <property type="protein sequence ID" value="PIO29050.1"/>
    <property type="molecule type" value="Genomic_DNA"/>
</dbReference>
<gene>
    <name evidence="1" type="ORF">AB205_0138520</name>
</gene>
<sequence>MKAWVCICQRTYLCIRAHRALITFKLAKMRPPVPKICWIGNAVGPNWFAVQILPARILLCRELCEDKNELDFRPLQYLKIHFIF</sequence>
<proteinExistence type="predicted"/>
<protein>
    <submittedName>
        <fullName evidence="1">Uncharacterized protein</fullName>
    </submittedName>
</protein>
<dbReference type="OrthoDB" id="416222at2759"/>
<keyword evidence="2" id="KW-1185">Reference proteome</keyword>
<name>A0A2G9RMF9_AQUCT</name>
<dbReference type="AlphaFoldDB" id="A0A2G9RMF9"/>
<accession>A0A2G9RMF9</accession>
<organism evidence="1 2">
    <name type="scientific">Aquarana catesbeiana</name>
    <name type="common">American bullfrog</name>
    <name type="synonym">Rana catesbeiana</name>
    <dbReference type="NCBI Taxonomy" id="8400"/>
    <lineage>
        <taxon>Eukaryota</taxon>
        <taxon>Metazoa</taxon>
        <taxon>Chordata</taxon>
        <taxon>Craniata</taxon>
        <taxon>Vertebrata</taxon>
        <taxon>Euteleostomi</taxon>
        <taxon>Amphibia</taxon>
        <taxon>Batrachia</taxon>
        <taxon>Anura</taxon>
        <taxon>Neobatrachia</taxon>
        <taxon>Ranoidea</taxon>
        <taxon>Ranidae</taxon>
        <taxon>Aquarana</taxon>
    </lineage>
</organism>
<dbReference type="Proteomes" id="UP000228934">
    <property type="component" value="Unassembled WGS sequence"/>
</dbReference>
<reference evidence="2" key="1">
    <citation type="journal article" date="2017" name="Nat. Commun.">
        <title>The North American bullfrog draft genome provides insight into hormonal regulation of long noncoding RNA.</title>
        <authorList>
            <person name="Hammond S.A."/>
            <person name="Warren R.L."/>
            <person name="Vandervalk B.P."/>
            <person name="Kucuk E."/>
            <person name="Khan H."/>
            <person name="Gibb E.A."/>
            <person name="Pandoh P."/>
            <person name="Kirk H."/>
            <person name="Zhao Y."/>
            <person name="Jones M."/>
            <person name="Mungall A.J."/>
            <person name="Coope R."/>
            <person name="Pleasance S."/>
            <person name="Moore R.A."/>
            <person name="Holt R.A."/>
            <person name="Round J.M."/>
            <person name="Ohora S."/>
            <person name="Walle B.V."/>
            <person name="Veldhoen N."/>
            <person name="Helbing C.C."/>
            <person name="Birol I."/>
        </authorList>
    </citation>
    <scope>NUCLEOTIDE SEQUENCE [LARGE SCALE GENOMIC DNA]</scope>
</reference>
<evidence type="ECO:0000313" key="2">
    <source>
        <dbReference type="Proteomes" id="UP000228934"/>
    </source>
</evidence>